<feature type="domain" description="Phytase-like" evidence="2">
    <location>
        <begin position="89"/>
        <end position="340"/>
    </location>
</feature>
<dbReference type="InterPro" id="IPR014567">
    <property type="entry name" value="UCP031900"/>
</dbReference>
<dbReference type="AlphaFoldDB" id="A0AA44CCR2"/>
<dbReference type="InterPro" id="IPR027372">
    <property type="entry name" value="Phytase-like_dom"/>
</dbReference>
<dbReference type="EMBL" id="JAANCM010000012">
    <property type="protein sequence ID" value="NHT78124.1"/>
    <property type="molecule type" value="Genomic_DNA"/>
</dbReference>
<dbReference type="RefSeq" id="WP_167130515.1">
    <property type="nucleotide sequence ID" value="NZ_JAANCM010000012.1"/>
</dbReference>
<evidence type="ECO:0000256" key="1">
    <source>
        <dbReference type="SAM" id="SignalP"/>
    </source>
</evidence>
<accession>A0AA44CCR2</accession>
<reference evidence="3" key="1">
    <citation type="submission" date="2020-03" db="EMBL/GenBank/DDBJ databases">
        <title>Ferranicluibacter endophyticum gen. nov., sp. nov., a new genus isolated from Rubus ulmifolius Schott. stem.</title>
        <authorList>
            <person name="Roca-Couso R."/>
            <person name="Flores-Felix J.D."/>
            <person name="Igual J.M."/>
            <person name="Rivas R."/>
        </authorList>
    </citation>
    <scope>NUCLEOTIDE SEQUENCE</scope>
    <source>
        <strain evidence="3">CRRU44</strain>
    </source>
</reference>
<evidence type="ECO:0000313" key="4">
    <source>
        <dbReference type="Proteomes" id="UP001155840"/>
    </source>
</evidence>
<keyword evidence="4" id="KW-1185">Reference proteome</keyword>
<feature type="signal peptide" evidence="1">
    <location>
        <begin position="1"/>
        <end position="39"/>
    </location>
</feature>
<dbReference type="Pfam" id="PF13449">
    <property type="entry name" value="Phytase-like"/>
    <property type="match status" value="1"/>
</dbReference>
<dbReference type="PIRSF" id="PIRSF031900">
    <property type="entry name" value="UCP031900"/>
    <property type="match status" value="1"/>
</dbReference>
<dbReference type="Proteomes" id="UP001155840">
    <property type="component" value="Unassembled WGS sequence"/>
</dbReference>
<evidence type="ECO:0000259" key="2">
    <source>
        <dbReference type="Pfam" id="PF13449"/>
    </source>
</evidence>
<feature type="chain" id="PRO_5041414893" description="Phytase-like domain-containing protein" evidence="1">
    <location>
        <begin position="40"/>
        <end position="355"/>
    </location>
</feature>
<gene>
    <name evidence="3" type="ORF">G8E10_20690</name>
</gene>
<evidence type="ECO:0000313" key="3">
    <source>
        <dbReference type="EMBL" id="NHT78124.1"/>
    </source>
</evidence>
<keyword evidence="1" id="KW-0732">Signal</keyword>
<organism evidence="3 4">
    <name type="scientific">Ferranicluibacter rubi</name>
    <dbReference type="NCBI Taxonomy" id="2715133"/>
    <lineage>
        <taxon>Bacteria</taxon>
        <taxon>Pseudomonadati</taxon>
        <taxon>Pseudomonadota</taxon>
        <taxon>Alphaproteobacteria</taxon>
        <taxon>Hyphomicrobiales</taxon>
        <taxon>Rhizobiaceae</taxon>
        <taxon>Ferranicluibacter</taxon>
    </lineage>
</organism>
<comment type="caution">
    <text evidence="3">The sequence shown here is derived from an EMBL/GenBank/DDBJ whole genome shotgun (WGS) entry which is preliminary data.</text>
</comment>
<sequence length="355" mass="38654">MTRTDADDAQPDVRAEPVLKAACLRLVLLAGLCALPAQAAKPEPDRPVTETMTIFSKKIETFRFGSDQRVFGKLEFIGGLDLTSDNALFGAFSSIRFRPDGAHFVGVLDTAHWLEGRIERDPGGRLSGLGDVTVTSMKDRQGRTESAKARMDSEGVALRDGQVLVSFEGDARVDIYPDPGFTQSRPLKTLPILLPRDRLKRNRSLEMVAVSPQDSPLAGAPVIVAELSFDKDDHLLAAVLEGPRKGVFGVVQKDPFAVTDGAFLPNGDLLLLERRFSFAAGLGMEIRRIKADDIRPGAVVDGEVLISADLGYQIDNMEGLDVVVQPNGDTHLILVSDDNHSILERSLMLEFKLLP</sequence>
<protein>
    <recommendedName>
        <fullName evidence="2">Phytase-like domain-containing protein</fullName>
    </recommendedName>
</protein>
<name>A0AA44CCR2_9HYPH</name>
<proteinExistence type="predicted"/>